<dbReference type="AlphaFoldDB" id="A0A059F7H8"/>
<dbReference type="Proteomes" id="UP000024816">
    <property type="component" value="Unassembled WGS sequence"/>
</dbReference>
<evidence type="ECO:0000256" key="5">
    <source>
        <dbReference type="ARBA" id="ARBA00022989"/>
    </source>
</evidence>
<dbReference type="RefSeq" id="WP_035583871.1">
    <property type="nucleotide sequence ID" value="NZ_ARYJ01000013.1"/>
</dbReference>
<dbReference type="OrthoDB" id="9799219at2"/>
<evidence type="ECO:0000313" key="8">
    <source>
        <dbReference type="EMBL" id="KCZ86557.1"/>
    </source>
</evidence>
<keyword evidence="9" id="KW-1185">Reference proteome</keyword>
<evidence type="ECO:0000256" key="3">
    <source>
        <dbReference type="ARBA" id="ARBA00022475"/>
    </source>
</evidence>
<dbReference type="InterPro" id="IPR050601">
    <property type="entry name" value="CPA3_antiporter_subunitC"/>
</dbReference>
<proteinExistence type="inferred from homology"/>
<dbReference type="PANTHER" id="PTHR34583">
    <property type="entry name" value="ANTIPORTER SUBUNIT MNHC2-RELATED"/>
    <property type="match status" value="1"/>
</dbReference>
<dbReference type="PATRIC" id="fig|1280952.3.peg.3089"/>
<keyword evidence="4 7" id="KW-0812">Transmembrane</keyword>
<keyword evidence="6 7" id="KW-0472">Membrane</keyword>
<keyword evidence="3" id="KW-1003">Cell membrane</keyword>
<dbReference type="GO" id="GO:0005886">
    <property type="term" value="C:plasma membrane"/>
    <property type="evidence" value="ECO:0007669"/>
    <property type="project" value="UniProtKB-SubCell"/>
</dbReference>
<dbReference type="EMBL" id="ARYJ01000013">
    <property type="protein sequence ID" value="KCZ86557.1"/>
    <property type="molecule type" value="Genomic_DNA"/>
</dbReference>
<organism evidence="8 9">
    <name type="scientific">Hyphomonas jannaschiana VP2</name>
    <dbReference type="NCBI Taxonomy" id="1280952"/>
    <lineage>
        <taxon>Bacteria</taxon>
        <taxon>Pseudomonadati</taxon>
        <taxon>Pseudomonadota</taxon>
        <taxon>Alphaproteobacteria</taxon>
        <taxon>Hyphomonadales</taxon>
        <taxon>Hyphomonadaceae</taxon>
        <taxon>Hyphomonas</taxon>
    </lineage>
</organism>
<dbReference type="PANTHER" id="PTHR34583:SF2">
    <property type="entry name" value="ANTIPORTER SUBUNIT MNHC2-RELATED"/>
    <property type="match status" value="1"/>
</dbReference>
<dbReference type="Pfam" id="PF00420">
    <property type="entry name" value="Oxidored_q2"/>
    <property type="match status" value="1"/>
</dbReference>
<dbReference type="InterPro" id="IPR039428">
    <property type="entry name" value="NUOK/Mnh_C1-like"/>
</dbReference>
<feature type="transmembrane region" description="Helical" evidence="7">
    <location>
        <begin position="115"/>
        <end position="136"/>
    </location>
</feature>
<accession>A0A059F7H8</accession>
<comment type="similarity">
    <text evidence="2">Belongs to the CPA3 antiporters (TC 2.A.63) subunit C family.</text>
</comment>
<dbReference type="Gene3D" id="1.10.287.3510">
    <property type="match status" value="1"/>
</dbReference>
<evidence type="ECO:0000256" key="2">
    <source>
        <dbReference type="ARBA" id="ARBA00010388"/>
    </source>
</evidence>
<evidence type="ECO:0000256" key="7">
    <source>
        <dbReference type="SAM" id="Phobius"/>
    </source>
</evidence>
<reference evidence="8 9" key="1">
    <citation type="journal article" date="2014" name="Antonie Van Leeuwenhoek">
        <title>Hyphomonas beringensis sp. nov. and Hyphomonas chukchiensis sp. nov., isolated from surface seawater of the Bering Sea and Chukchi Sea.</title>
        <authorList>
            <person name="Li C."/>
            <person name="Lai Q."/>
            <person name="Li G."/>
            <person name="Dong C."/>
            <person name="Wang J."/>
            <person name="Liao Y."/>
            <person name="Shao Z."/>
        </authorList>
    </citation>
    <scope>NUCLEOTIDE SEQUENCE [LARGE SCALE GENOMIC DNA]</scope>
    <source>
        <strain evidence="8 9">VP2</strain>
    </source>
</reference>
<evidence type="ECO:0000256" key="6">
    <source>
        <dbReference type="ARBA" id="ARBA00023136"/>
    </source>
</evidence>
<keyword evidence="5 7" id="KW-1133">Transmembrane helix</keyword>
<protein>
    <submittedName>
        <fullName evidence="8">Putative NADH-quinone oxidoreductase</fullName>
    </submittedName>
</protein>
<comment type="subcellular location">
    <subcellularLocation>
        <location evidence="1">Cell membrane</location>
        <topology evidence="1">Multi-pass membrane protein</topology>
    </subcellularLocation>
</comment>
<dbReference type="eggNOG" id="COG1006">
    <property type="taxonomic scope" value="Bacteria"/>
</dbReference>
<sequence>MLEFLLERANYWVVIVLMMIGLYITFASQNLIKRMVGLGLFQTTICLFYVTLGKVSGGTAPILFGEDAIEHHGAAHGAEAEGSHAALDAVLAAGGEHAERVAHLTNTYSNPLPHVLMLTAIVVGVATLSVGLALVVRIREAYGSIENDEVNEIDLETALAQHAEAEKAVSEAPA</sequence>
<gene>
    <name evidence="8" type="ORF">HJA_15434</name>
</gene>
<comment type="caution">
    <text evidence="8">The sequence shown here is derived from an EMBL/GenBank/DDBJ whole genome shotgun (WGS) entry which is preliminary data.</text>
</comment>
<evidence type="ECO:0000256" key="4">
    <source>
        <dbReference type="ARBA" id="ARBA00022692"/>
    </source>
</evidence>
<feature type="transmembrane region" description="Helical" evidence="7">
    <location>
        <begin position="12"/>
        <end position="28"/>
    </location>
</feature>
<dbReference type="STRING" id="1280952.HJA_15434"/>
<evidence type="ECO:0000313" key="9">
    <source>
        <dbReference type="Proteomes" id="UP000024816"/>
    </source>
</evidence>
<evidence type="ECO:0000256" key="1">
    <source>
        <dbReference type="ARBA" id="ARBA00004651"/>
    </source>
</evidence>
<name>A0A059F7H8_9PROT</name>